<accession>A0AAV7YC42</accession>
<proteinExistence type="predicted"/>
<feature type="compositionally biased region" description="Basic and acidic residues" evidence="3">
    <location>
        <begin position="1005"/>
        <end position="1028"/>
    </location>
</feature>
<evidence type="ECO:0000313" key="6">
    <source>
        <dbReference type="EMBL" id="KAJ3427393.1"/>
    </source>
</evidence>
<dbReference type="SUPFAM" id="SSF117281">
    <property type="entry name" value="Kelch motif"/>
    <property type="match status" value="1"/>
</dbReference>
<evidence type="ECO:0000256" key="3">
    <source>
        <dbReference type="SAM" id="MobiDB-lite"/>
    </source>
</evidence>
<dbReference type="InterPro" id="IPR011043">
    <property type="entry name" value="Gal_Oxase/kelch_b-propeller"/>
</dbReference>
<dbReference type="Gene3D" id="2.120.10.80">
    <property type="entry name" value="Kelch-type beta propeller"/>
    <property type="match status" value="1"/>
</dbReference>
<organism evidence="6 7">
    <name type="scientific">Anaeramoeba flamelloides</name>
    <dbReference type="NCBI Taxonomy" id="1746091"/>
    <lineage>
        <taxon>Eukaryota</taxon>
        <taxon>Metamonada</taxon>
        <taxon>Anaeramoebidae</taxon>
        <taxon>Anaeramoeba</taxon>
    </lineage>
</organism>
<dbReference type="InterPro" id="IPR000219">
    <property type="entry name" value="DH_dom"/>
</dbReference>
<dbReference type="SUPFAM" id="SSF50965">
    <property type="entry name" value="Galactose oxidase, central domain"/>
    <property type="match status" value="1"/>
</dbReference>
<sequence>MLSSGWVVIGEILSDQDDEKNIRQQKQKKKTQVCVNRSVLTLQRIIRGLLDRKRVLKNYPKQLTKLITIRELIETENTYTSQLKLLIKGFKRPLEKNKIISQQVLQTIFSNSDLLLQLNSKFYQRLVEQQRDLNNYTWGHVFDGIVDFMKLYTIYVNNYQSAINAVSEQIATNKGFRNYLEKKTYDPKFHKLRIFSLLITPIQRIPRYVLLLKKIVKNTDRSHPDFINFQNILEKMKEVAELINQNRSNLLEFQRILTLQNKFINLDKGGLFVDVGRKLKKEGEIIIYLKDQKTKYSNQQSHHKQWGFLFNDIFLIAEKINENTFSKKFVINLNDLQLKSLPKSLGKYSTNFEFIIGGNVFILNCNNYENTLNWYNGLKTTIEKNIEKKRTFLDFYFWTKLPVNHGQLPPPVRYVKGGVYRRKLFIWGGEIAILNNQRRYLEDLYSLDLDSWTWRMIETEGQNPFGRIGHTLSLVNKRLYLFGGVRDGIVYGDLRYLDLETFVWYNIHLQNKSIPSPRYGHSATLIKNKIWIFGGIDENGKCLNDLYSFDLETNICSQMEYHEQTLQPRCWHSALYIKEKEELMIINGINEQAILNNVYCFNLITKIWRSESNFSSSHNQKRYNHSTIYYHDKLYLIGGTSNEQNLQDISVLNLKNSKWEEVINGGNQPISIENCLSVLLDYCKGKVLLFGGKIENHYSNSCYILEINFRRGKFSDQRKKSTIKIPILRSNSISQYTKSQINDQNDKNNFLYSTQNNLSFKNGDCNQRRFSAYGNIHINALDRGYGNANDHIFMNSYDHDHSYLSSHSYPQSHIKRRLKYIKLALNLRKNSKKNKRKNRLEIIPKSITIDQKLHNGIINNNTKAGLSLFHHKNNENNNRKRYNKNRISTCSSSINNNNNFNRVAGKNIHNNNNNSNIFLNKKLLKKYYQNINNQLNEFSIDPNDFEIDFDPFKSQEESDEILKNEEKIHHINNNLKMVPEISGYKGIKGNPFSPIRSEKNKKRIKNNDNEDKQRGVKKREGGESNNDRSRQFIIKQNLKRKSNIFINNKSFSLINFYNQKNKNFSDQKFLYPIPHDFKKPIKNNENEIIKLKYNDNNNKKRNDLHGEIQMVKNKRIINHNNFNYRQYNLFENNKKVSSCSNEVGDKKIIHKYSNVNRRSKSYHHKKNVKKRANLNCYKHNDDNQYFKSLLDRKRKKRRKGRSKNRKIKKHKNDYFSISSSPGNIINMKTKRNSLQCHNFSFNDKMFLELITHNETDLWNVNKNITLNKLLNILSKKYNHQLILKKSINGPGIHTQQEFEFLINDYFLKKIEKISLFVCFKRKKKQIKNK</sequence>
<dbReference type="Gene3D" id="2.30.29.30">
    <property type="entry name" value="Pleckstrin-homology domain (PH domain)/Phosphotyrosine-binding domain (PTB)"/>
    <property type="match status" value="1"/>
</dbReference>
<dbReference type="InterPro" id="IPR011993">
    <property type="entry name" value="PH-like_dom_sf"/>
</dbReference>
<protein>
    <submittedName>
        <fullName evidence="6">Faciogenital dysplasia protein</fullName>
    </submittedName>
</protein>
<dbReference type="GO" id="GO:0005085">
    <property type="term" value="F:guanyl-nucleotide exchange factor activity"/>
    <property type="evidence" value="ECO:0007669"/>
    <property type="project" value="InterPro"/>
</dbReference>
<dbReference type="SUPFAM" id="SSF50729">
    <property type="entry name" value="PH domain-like"/>
    <property type="match status" value="1"/>
</dbReference>
<keyword evidence="2" id="KW-0677">Repeat</keyword>
<dbReference type="InterPro" id="IPR015915">
    <property type="entry name" value="Kelch-typ_b-propeller"/>
</dbReference>
<dbReference type="SMART" id="SM00233">
    <property type="entry name" value="PH"/>
    <property type="match status" value="1"/>
</dbReference>
<dbReference type="Pfam" id="PF24681">
    <property type="entry name" value="Kelch_KLHDC2_KLHL20_DRC7"/>
    <property type="match status" value="1"/>
</dbReference>
<gene>
    <name evidence="6" type="ORF">M0812_26976</name>
</gene>
<feature type="domain" description="DH" evidence="5">
    <location>
        <begin position="64"/>
        <end position="246"/>
    </location>
</feature>
<dbReference type="InterPro" id="IPR035899">
    <property type="entry name" value="DBL_dom_sf"/>
</dbReference>
<dbReference type="PANTHER" id="PTHR46228">
    <property type="entry name" value="KELCH DOMAIN-CONTAINING PROTEIN"/>
    <property type="match status" value="1"/>
</dbReference>
<reference evidence="6" key="1">
    <citation type="submission" date="2022-08" db="EMBL/GenBank/DDBJ databases">
        <title>Novel sulphate-reducing endosymbionts in the free-living metamonad Anaeramoeba.</title>
        <authorList>
            <person name="Jerlstrom-Hultqvist J."/>
            <person name="Cepicka I."/>
            <person name="Gallot-Lavallee L."/>
            <person name="Salas-Leiva D."/>
            <person name="Curtis B.A."/>
            <person name="Zahonova K."/>
            <person name="Pipaliya S."/>
            <person name="Dacks J."/>
            <person name="Roger A.J."/>
        </authorList>
    </citation>
    <scope>NUCLEOTIDE SEQUENCE</scope>
    <source>
        <strain evidence="6">Busselton2</strain>
    </source>
</reference>
<evidence type="ECO:0000259" key="4">
    <source>
        <dbReference type="PROSITE" id="PS50003"/>
    </source>
</evidence>
<comment type="caution">
    <text evidence="6">The sequence shown here is derived from an EMBL/GenBank/DDBJ whole genome shotgun (WGS) entry which is preliminary data.</text>
</comment>
<name>A0AAV7YC42_9EUKA</name>
<dbReference type="Proteomes" id="UP001146793">
    <property type="component" value="Unassembled WGS sequence"/>
</dbReference>
<dbReference type="SUPFAM" id="SSF48065">
    <property type="entry name" value="DBL homology domain (DH-domain)"/>
    <property type="match status" value="1"/>
</dbReference>
<dbReference type="PROSITE" id="PS50010">
    <property type="entry name" value="DH_2"/>
    <property type="match status" value="1"/>
</dbReference>
<feature type="region of interest" description="Disordered" evidence="3">
    <location>
        <begin position="1192"/>
        <end position="1211"/>
    </location>
</feature>
<dbReference type="PROSITE" id="PS50003">
    <property type="entry name" value="PH_DOMAIN"/>
    <property type="match status" value="1"/>
</dbReference>
<feature type="region of interest" description="Disordered" evidence="3">
    <location>
        <begin position="989"/>
        <end position="1028"/>
    </location>
</feature>
<evidence type="ECO:0000256" key="1">
    <source>
        <dbReference type="ARBA" id="ARBA00022441"/>
    </source>
</evidence>
<dbReference type="EMBL" id="JANTQA010000063">
    <property type="protein sequence ID" value="KAJ3427393.1"/>
    <property type="molecule type" value="Genomic_DNA"/>
</dbReference>
<dbReference type="Gene3D" id="1.20.900.10">
    <property type="entry name" value="Dbl homology (DH) domain"/>
    <property type="match status" value="1"/>
</dbReference>
<dbReference type="CDD" id="cd00160">
    <property type="entry name" value="RhoGEF"/>
    <property type="match status" value="1"/>
</dbReference>
<dbReference type="SMART" id="SM00325">
    <property type="entry name" value="RhoGEF"/>
    <property type="match status" value="1"/>
</dbReference>
<dbReference type="InterPro" id="IPR001849">
    <property type="entry name" value="PH_domain"/>
</dbReference>
<keyword evidence="1" id="KW-0880">Kelch repeat</keyword>
<dbReference type="Pfam" id="PF00621">
    <property type="entry name" value="RhoGEF"/>
    <property type="match status" value="1"/>
</dbReference>
<dbReference type="PANTHER" id="PTHR46228:SF2">
    <property type="entry name" value="KELCH REPEAT PROTEIN (AFU_ORTHOLOGUE AFUA_4G14350)"/>
    <property type="match status" value="1"/>
</dbReference>
<evidence type="ECO:0000313" key="7">
    <source>
        <dbReference type="Proteomes" id="UP001146793"/>
    </source>
</evidence>
<evidence type="ECO:0000256" key="2">
    <source>
        <dbReference type="ARBA" id="ARBA00022737"/>
    </source>
</evidence>
<evidence type="ECO:0000259" key="5">
    <source>
        <dbReference type="PROSITE" id="PS50010"/>
    </source>
</evidence>
<feature type="domain" description="PH" evidence="4">
    <location>
        <begin position="278"/>
        <end position="383"/>
    </location>
</feature>